<sequence>MFLHAFGQDFKQPWAEFLCLRAGPSGKILRAFGQDFNGLRATVYAFGLRFMPLGRAFGQRSNLLCAMWRRHLLEAYKGQEYEPDDYNRFDPLEAIPHKVREVEHKLFISSFLLVRIR</sequence>
<evidence type="ECO:0000313" key="2">
    <source>
        <dbReference type="Proteomes" id="UP001229421"/>
    </source>
</evidence>
<accession>A0AAD8L5T1</accession>
<evidence type="ECO:0000313" key="1">
    <source>
        <dbReference type="EMBL" id="KAK1434694.1"/>
    </source>
</evidence>
<reference evidence="1" key="1">
    <citation type="journal article" date="2023" name="bioRxiv">
        <title>Improved chromosome-level genome assembly for marigold (Tagetes erecta).</title>
        <authorList>
            <person name="Jiang F."/>
            <person name="Yuan L."/>
            <person name="Wang S."/>
            <person name="Wang H."/>
            <person name="Xu D."/>
            <person name="Wang A."/>
            <person name="Fan W."/>
        </authorList>
    </citation>
    <scope>NUCLEOTIDE SEQUENCE</scope>
    <source>
        <strain evidence="1">WSJ</strain>
        <tissue evidence="1">Leaf</tissue>
    </source>
</reference>
<proteinExistence type="predicted"/>
<dbReference type="Proteomes" id="UP001229421">
    <property type="component" value="Unassembled WGS sequence"/>
</dbReference>
<organism evidence="1 2">
    <name type="scientific">Tagetes erecta</name>
    <name type="common">African marigold</name>
    <dbReference type="NCBI Taxonomy" id="13708"/>
    <lineage>
        <taxon>Eukaryota</taxon>
        <taxon>Viridiplantae</taxon>
        <taxon>Streptophyta</taxon>
        <taxon>Embryophyta</taxon>
        <taxon>Tracheophyta</taxon>
        <taxon>Spermatophyta</taxon>
        <taxon>Magnoliopsida</taxon>
        <taxon>eudicotyledons</taxon>
        <taxon>Gunneridae</taxon>
        <taxon>Pentapetalae</taxon>
        <taxon>asterids</taxon>
        <taxon>campanulids</taxon>
        <taxon>Asterales</taxon>
        <taxon>Asteraceae</taxon>
        <taxon>Asteroideae</taxon>
        <taxon>Heliantheae alliance</taxon>
        <taxon>Tageteae</taxon>
        <taxon>Tagetes</taxon>
    </lineage>
</organism>
<name>A0AAD8L5T1_TARER</name>
<comment type="caution">
    <text evidence="1">The sequence shown here is derived from an EMBL/GenBank/DDBJ whole genome shotgun (WGS) entry which is preliminary data.</text>
</comment>
<gene>
    <name evidence="1" type="ORF">QVD17_00443</name>
</gene>
<dbReference type="EMBL" id="JAUHHV010000001">
    <property type="protein sequence ID" value="KAK1434694.1"/>
    <property type="molecule type" value="Genomic_DNA"/>
</dbReference>
<keyword evidence="2" id="KW-1185">Reference proteome</keyword>
<dbReference type="AlphaFoldDB" id="A0AAD8L5T1"/>
<protein>
    <submittedName>
        <fullName evidence="1">Uncharacterized protein</fullName>
    </submittedName>
</protein>